<dbReference type="EMBL" id="KZ670312">
    <property type="protein sequence ID" value="PPR83548.1"/>
    <property type="molecule type" value="Genomic_DNA"/>
</dbReference>
<organism evidence="1 2">
    <name type="scientific">Gossypium barbadense</name>
    <name type="common">Sea Island cotton</name>
    <name type="synonym">Hibiscus barbadensis</name>
    <dbReference type="NCBI Taxonomy" id="3634"/>
    <lineage>
        <taxon>Eukaryota</taxon>
        <taxon>Viridiplantae</taxon>
        <taxon>Streptophyta</taxon>
        <taxon>Embryophyta</taxon>
        <taxon>Tracheophyta</taxon>
        <taxon>Spermatophyta</taxon>
        <taxon>Magnoliopsida</taxon>
        <taxon>eudicotyledons</taxon>
        <taxon>Gunneridae</taxon>
        <taxon>Pentapetalae</taxon>
        <taxon>rosids</taxon>
        <taxon>malvids</taxon>
        <taxon>Malvales</taxon>
        <taxon>Malvaceae</taxon>
        <taxon>Malvoideae</taxon>
        <taxon>Gossypium</taxon>
    </lineage>
</organism>
<dbReference type="Proteomes" id="UP000239757">
    <property type="component" value="Unassembled WGS sequence"/>
</dbReference>
<evidence type="ECO:0000313" key="2">
    <source>
        <dbReference type="Proteomes" id="UP000239757"/>
    </source>
</evidence>
<evidence type="ECO:0000313" key="1">
    <source>
        <dbReference type="EMBL" id="PPR83548.1"/>
    </source>
</evidence>
<name>A0A2P5VXI0_GOSBA</name>
<dbReference type="AlphaFoldDB" id="A0A2P5VXI0"/>
<reference evidence="1 2" key="1">
    <citation type="submission" date="2015-01" db="EMBL/GenBank/DDBJ databases">
        <title>Genome of allotetraploid Gossypium barbadense reveals genomic plasticity and fiber elongation in cotton evolution.</title>
        <authorList>
            <person name="Chen X."/>
            <person name="Liu X."/>
            <person name="Zhao B."/>
            <person name="Zheng H."/>
            <person name="Hu Y."/>
            <person name="Lu G."/>
            <person name="Yang C."/>
            <person name="Chen J."/>
            <person name="Shan C."/>
            <person name="Zhang L."/>
            <person name="Zhou Y."/>
            <person name="Wang L."/>
            <person name="Guo W."/>
            <person name="Bai Y."/>
            <person name="Ruan J."/>
            <person name="Shangguan X."/>
            <person name="Mao Y."/>
            <person name="Jiang J."/>
            <person name="Zhu Y."/>
            <person name="Lei J."/>
            <person name="Kang H."/>
            <person name="Chen S."/>
            <person name="He X."/>
            <person name="Wang R."/>
            <person name="Wang Y."/>
            <person name="Chen J."/>
            <person name="Wang L."/>
            <person name="Yu S."/>
            <person name="Wang B."/>
            <person name="Wei J."/>
            <person name="Song S."/>
            <person name="Lu X."/>
            <person name="Gao Z."/>
            <person name="Gu W."/>
            <person name="Deng X."/>
            <person name="Ma D."/>
            <person name="Wang S."/>
            <person name="Liang W."/>
            <person name="Fang L."/>
            <person name="Cai C."/>
            <person name="Zhu X."/>
            <person name="Zhou B."/>
            <person name="Zhang Y."/>
            <person name="Chen Z."/>
            <person name="Xu S."/>
            <person name="Zhu R."/>
            <person name="Wang S."/>
            <person name="Zhang T."/>
            <person name="Zhao G."/>
        </authorList>
    </citation>
    <scope>NUCLEOTIDE SEQUENCE [LARGE SCALE GENOMIC DNA]</scope>
    <source>
        <strain evidence="2">cv. Xinhai21</strain>
        <tissue evidence="1">Leaf</tissue>
    </source>
</reference>
<gene>
    <name evidence="1" type="ORF">GOBAR_AA37170</name>
</gene>
<proteinExistence type="predicted"/>
<accession>A0A2P5VXI0</accession>
<dbReference type="OrthoDB" id="1737899at2759"/>
<sequence>MPFEPRANWFSPKCIKAQHLTGHLGGCRDNQEVCPEAATLERVRNIAHCSSTFMPKINRAKRFAEAVGCKNASGRSIPP</sequence>
<protein>
    <submittedName>
        <fullName evidence="1">Uncharacterized protein</fullName>
    </submittedName>
</protein>